<feature type="compositionally biased region" description="Pro residues" evidence="3">
    <location>
        <begin position="327"/>
        <end position="340"/>
    </location>
</feature>
<comment type="caution">
    <text evidence="4">The sequence shown here is derived from an EMBL/GenBank/DDBJ whole genome shotgun (WGS) entry which is preliminary data.</text>
</comment>
<dbReference type="GO" id="GO:0000151">
    <property type="term" value="C:ubiquitin ligase complex"/>
    <property type="evidence" value="ECO:0007669"/>
    <property type="project" value="TreeGrafter"/>
</dbReference>
<proteinExistence type="predicted"/>
<dbReference type="PANTHER" id="PTHR46231:SF1">
    <property type="entry name" value="ANKYRIN REPEAT AND BTB_POZ DOMAIN-CONTAINING PROTEIN 1"/>
    <property type="match status" value="1"/>
</dbReference>
<evidence type="ECO:0000256" key="2">
    <source>
        <dbReference type="ARBA" id="ARBA00023043"/>
    </source>
</evidence>
<keyword evidence="1" id="KW-0677">Repeat</keyword>
<feature type="compositionally biased region" description="Low complexity" evidence="3">
    <location>
        <begin position="312"/>
        <end position="326"/>
    </location>
</feature>
<organism evidence="4 5">
    <name type="scientific">Chlamydomonas schloesseri</name>
    <dbReference type="NCBI Taxonomy" id="2026947"/>
    <lineage>
        <taxon>Eukaryota</taxon>
        <taxon>Viridiplantae</taxon>
        <taxon>Chlorophyta</taxon>
        <taxon>core chlorophytes</taxon>
        <taxon>Chlorophyceae</taxon>
        <taxon>CS clade</taxon>
        <taxon>Chlamydomonadales</taxon>
        <taxon>Chlamydomonadaceae</taxon>
        <taxon>Chlamydomonas</taxon>
    </lineage>
</organism>
<gene>
    <name evidence="4" type="ORF">HYH02_003053</name>
</gene>
<feature type="region of interest" description="Disordered" evidence="3">
    <location>
        <begin position="312"/>
        <end position="352"/>
    </location>
</feature>
<dbReference type="EMBL" id="JAEHOD010000006">
    <property type="protein sequence ID" value="KAG2452011.1"/>
    <property type="molecule type" value="Genomic_DNA"/>
</dbReference>
<name>A0A835WSG5_9CHLO</name>
<evidence type="ECO:0000313" key="4">
    <source>
        <dbReference type="EMBL" id="KAG2452011.1"/>
    </source>
</evidence>
<dbReference type="PANTHER" id="PTHR46231">
    <property type="entry name" value="ANKYRIN REPEAT AND BTB/POZ DOMAIN-CONTAINING PROTEIN 1"/>
    <property type="match status" value="1"/>
</dbReference>
<dbReference type="InterPro" id="IPR044515">
    <property type="entry name" value="ABTB1"/>
</dbReference>
<dbReference type="Proteomes" id="UP000613740">
    <property type="component" value="Unassembled WGS sequence"/>
</dbReference>
<keyword evidence="5" id="KW-1185">Reference proteome</keyword>
<keyword evidence="2" id="KW-0040">ANK repeat</keyword>
<dbReference type="Gene3D" id="2.120.10.30">
    <property type="entry name" value="TolB, C-terminal domain"/>
    <property type="match status" value="2"/>
</dbReference>
<dbReference type="GO" id="GO:0005737">
    <property type="term" value="C:cytoplasm"/>
    <property type="evidence" value="ECO:0007669"/>
    <property type="project" value="TreeGrafter"/>
</dbReference>
<dbReference type="AlphaFoldDB" id="A0A835WSG5"/>
<reference evidence="4" key="1">
    <citation type="journal article" date="2020" name="bioRxiv">
        <title>Comparative genomics of Chlamydomonas.</title>
        <authorList>
            <person name="Craig R.J."/>
            <person name="Hasan A.R."/>
            <person name="Ness R.W."/>
            <person name="Keightley P.D."/>
        </authorList>
    </citation>
    <scope>NUCLEOTIDE SEQUENCE</scope>
    <source>
        <strain evidence="4">CCAP 11/173</strain>
    </source>
</reference>
<sequence>MFRGPGAVRTRTISADVDCLFTRPDPDDSSKPQTLVACDGLLCPLKGAAALASGAGSFALEEPLALYLDKSSPWASLEVGGLSECVYDSWSASSYFKLGRAVVRLLGDGMSPVAGHPNEAGHADGPGPIARFSNTYVGQMASDGAGNLFLADGPHVRRIQLPAAWRAAPAPATPATAPAPAKRGEAGHSGSDGDSARGGGSRIEAAAAALAGCRIAGDVEAPDAEGQEGGSWGGEVAQVSTLPPCLPGEDTAVHSVAFVPAAANARGGAGGGPAAGDTAGASAAAGTGWLVLGTQTALYRLRLPLPLALEPPAAPSPGGSSATAPSAAPPSLPSPPPSLPRPQLFAGREGQRAIRDGARPQARFWNVLGMTVDAAGRLYLMDRPNRGGGCLRCVSPPDDSSSSSSNSGGGVVATLLTCLPLYGSLPAILPGGWLAVCDGVERQLVLLDLGLQPPPLTST</sequence>
<protein>
    <submittedName>
        <fullName evidence="4">Uncharacterized protein</fullName>
    </submittedName>
</protein>
<dbReference type="InterPro" id="IPR011042">
    <property type="entry name" value="6-blade_b-propeller_TolB-like"/>
</dbReference>
<evidence type="ECO:0000256" key="3">
    <source>
        <dbReference type="SAM" id="MobiDB-lite"/>
    </source>
</evidence>
<accession>A0A835WSG5</accession>
<evidence type="ECO:0000256" key="1">
    <source>
        <dbReference type="ARBA" id="ARBA00022737"/>
    </source>
</evidence>
<evidence type="ECO:0000313" key="5">
    <source>
        <dbReference type="Proteomes" id="UP000613740"/>
    </source>
</evidence>
<feature type="region of interest" description="Disordered" evidence="3">
    <location>
        <begin position="167"/>
        <end position="200"/>
    </location>
</feature>
<feature type="compositionally biased region" description="Low complexity" evidence="3">
    <location>
        <begin position="167"/>
        <end position="181"/>
    </location>
</feature>